<proteinExistence type="inferred from homology"/>
<evidence type="ECO:0000256" key="1">
    <source>
        <dbReference type="ARBA" id="ARBA00022723"/>
    </source>
</evidence>
<feature type="region of interest" description="Disordered" evidence="6">
    <location>
        <begin position="78"/>
        <end position="121"/>
    </location>
</feature>
<gene>
    <name evidence="8" type="ORF">RDWZM_004576</name>
</gene>
<dbReference type="GO" id="GO:0005634">
    <property type="term" value="C:nucleus"/>
    <property type="evidence" value="ECO:0007669"/>
    <property type="project" value="TreeGrafter"/>
</dbReference>
<feature type="compositionally biased region" description="Low complexity" evidence="6">
    <location>
        <begin position="16"/>
        <end position="34"/>
    </location>
</feature>
<dbReference type="InterPro" id="IPR013083">
    <property type="entry name" value="Znf_RING/FYVE/PHD"/>
</dbReference>
<evidence type="ECO:0000313" key="9">
    <source>
        <dbReference type="Proteomes" id="UP001142055"/>
    </source>
</evidence>
<dbReference type="Proteomes" id="UP001142055">
    <property type="component" value="Chromosome 2"/>
</dbReference>
<dbReference type="OMA" id="YHESNEC"/>
<feature type="compositionally biased region" description="Low complexity" evidence="6">
    <location>
        <begin position="78"/>
        <end position="105"/>
    </location>
</feature>
<dbReference type="CDD" id="cd16505">
    <property type="entry name" value="RING-HC_CYHR1"/>
    <property type="match status" value="1"/>
</dbReference>
<dbReference type="Gene3D" id="3.30.40.10">
    <property type="entry name" value="Zinc/RING finger domain, C3HC4 (zinc finger)"/>
    <property type="match status" value="2"/>
</dbReference>
<evidence type="ECO:0000256" key="4">
    <source>
        <dbReference type="ARBA" id="ARBA00034319"/>
    </source>
</evidence>
<dbReference type="PANTHER" id="PTHR23059:SF4">
    <property type="entry name" value="ZINC FINGER TRAF-TYPE-CONTAINING PROTEIN 1"/>
    <property type="match status" value="1"/>
</dbReference>
<organism evidence="8 9">
    <name type="scientific">Blomia tropicalis</name>
    <name type="common">Mite</name>
    <dbReference type="NCBI Taxonomy" id="40697"/>
    <lineage>
        <taxon>Eukaryota</taxon>
        <taxon>Metazoa</taxon>
        <taxon>Ecdysozoa</taxon>
        <taxon>Arthropoda</taxon>
        <taxon>Chelicerata</taxon>
        <taxon>Arachnida</taxon>
        <taxon>Acari</taxon>
        <taxon>Acariformes</taxon>
        <taxon>Sarcoptiformes</taxon>
        <taxon>Astigmata</taxon>
        <taxon>Glycyphagoidea</taxon>
        <taxon>Echimyopodidae</taxon>
        <taxon>Blomia</taxon>
    </lineage>
</organism>
<protein>
    <recommendedName>
        <fullName evidence="7">RING-type domain-containing protein</fullName>
    </recommendedName>
</protein>
<dbReference type="SUPFAM" id="SSF49599">
    <property type="entry name" value="TRAF domain-like"/>
    <property type="match status" value="1"/>
</dbReference>
<keyword evidence="3" id="KW-0862">Zinc</keyword>
<evidence type="ECO:0000256" key="6">
    <source>
        <dbReference type="SAM" id="MobiDB-lite"/>
    </source>
</evidence>
<feature type="region of interest" description="Disordered" evidence="6">
    <location>
        <begin position="12"/>
        <end position="34"/>
    </location>
</feature>
<dbReference type="AlphaFoldDB" id="A0A9Q0M4I0"/>
<reference evidence="8" key="1">
    <citation type="submission" date="2022-12" db="EMBL/GenBank/DDBJ databases">
        <title>Genome assemblies of Blomia tropicalis.</title>
        <authorList>
            <person name="Cui Y."/>
        </authorList>
    </citation>
    <scope>NUCLEOTIDE SEQUENCE</scope>
    <source>
        <tissue evidence="8">Adult mites</tissue>
    </source>
</reference>
<dbReference type="EMBL" id="JAPWDV010000002">
    <property type="protein sequence ID" value="KAJ6218764.1"/>
    <property type="molecule type" value="Genomic_DNA"/>
</dbReference>
<accession>A0A9Q0M4I0</accession>
<dbReference type="InterPro" id="IPR039338">
    <property type="entry name" value="ZFTRAF1"/>
</dbReference>
<comment type="similarity">
    <text evidence="4">Belongs to the ZFTRAF1 family.</text>
</comment>
<keyword evidence="1" id="KW-0479">Metal-binding</keyword>
<evidence type="ECO:0000259" key="7">
    <source>
        <dbReference type="PROSITE" id="PS50089"/>
    </source>
</evidence>
<name>A0A9Q0M4I0_BLOTA</name>
<dbReference type="SUPFAM" id="SSF57850">
    <property type="entry name" value="RING/U-box"/>
    <property type="match status" value="1"/>
</dbReference>
<evidence type="ECO:0000256" key="5">
    <source>
        <dbReference type="PROSITE-ProRule" id="PRU00175"/>
    </source>
</evidence>
<dbReference type="InterPro" id="IPR001841">
    <property type="entry name" value="Znf_RING"/>
</dbReference>
<dbReference type="PANTHER" id="PTHR23059">
    <property type="entry name" value="CYSTEINE AND HISTIDINE-RICH PROTEIN 1"/>
    <property type="match status" value="1"/>
</dbReference>
<feature type="domain" description="RING-type" evidence="7">
    <location>
        <begin position="150"/>
        <end position="195"/>
    </location>
</feature>
<evidence type="ECO:0000256" key="2">
    <source>
        <dbReference type="ARBA" id="ARBA00022771"/>
    </source>
</evidence>
<evidence type="ECO:0000313" key="8">
    <source>
        <dbReference type="EMBL" id="KAJ6218764.1"/>
    </source>
</evidence>
<sequence length="443" mass="48854">MNVLNLEMMEQGGGPSSLVGLVQSSQSSGPNSTVVGGGGSVIVGTSSSQSTIGYVQDLVNEVMSNVSISVATATINSGSSGQNVQSINNSSSSGEESPNNSNSSPKRPLEKDGSSSLRSKRSKKNQIQCSINLLTNASKLEQRLGGILCCAVCLDLPKSSVYQCTNGHLMCAGCFTHLLADARIRDETATCPNCRCVISKDACSRNLAVEKAVCELPGECRFCNQELPRSLLDRHMADICEERIVSCRYVNIGCPWNGPFHEADFHAETCQHPDKSGKQVLAYLQTQEKAIKEEKKLFDSLYNLLSFEKITLNDLQFRPFRTDEYIHKLFYETARFSAFNLQWVVKARVNDDQRDPTQSCDRQLSFQLSLKSKLATPMTIHYMILKGPFGDMKSLAKLYKHDFSESSLESAYNRITLVSSAECNRLLAAKVINFRLIMFQAAK</sequence>
<keyword evidence="2 5" id="KW-0863">Zinc-finger</keyword>
<dbReference type="GO" id="GO:0008270">
    <property type="term" value="F:zinc ion binding"/>
    <property type="evidence" value="ECO:0007669"/>
    <property type="project" value="UniProtKB-KW"/>
</dbReference>
<keyword evidence="9" id="KW-1185">Reference proteome</keyword>
<dbReference type="PROSITE" id="PS50089">
    <property type="entry name" value="ZF_RING_2"/>
    <property type="match status" value="1"/>
</dbReference>
<evidence type="ECO:0000256" key="3">
    <source>
        <dbReference type="ARBA" id="ARBA00022833"/>
    </source>
</evidence>
<comment type="caution">
    <text evidence="8">The sequence shown here is derived from an EMBL/GenBank/DDBJ whole genome shotgun (WGS) entry which is preliminary data.</text>
</comment>